<dbReference type="Proteomes" id="UP000823882">
    <property type="component" value="Unassembled WGS sequence"/>
</dbReference>
<protein>
    <recommendedName>
        <fullName evidence="2">Transglutaminase-like domain-containing protein</fullName>
    </recommendedName>
</protein>
<accession>A0A9D2T199</accession>
<dbReference type="EMBL" id="DWWJ01000167">
    <property type="protein sequence ID" value="HJC41716.1"/>
    <property type="molecule type" value="Genomic_DNA"/>
</dbReference>
<gene>
    <name evidence="3" type="ORF">H9701_09235</name>
</gene>
<organism evidence="3 4">
    <name type="scientific">Candidatus Intestinimonas pullistercoris</name>
    <dbReference type="NCBI Taxonomy" id="2838623"/>
    <lineage>
        <taxon>Bacteria</taxon>
        <taxon>Bacillati</taxon>
        <taxon>Bacillota</taxon>
        <taxon>Clostridia</taxon>
        <taxon>Eubacteriales</taxon>
        <taxon>Intestinimonas</taxon>
    </lineage>
</organism>
<dbReference type="AlphaFoldDB" id="A0A9D2T199"/>
<reference evidence="3" key="1">
    <citation type="journal article" date="2021" name="PeerJ">
        <title>Extensive microbial diversity within the chicken gut microbiome revealed by metagenomics and culture.</title>
        <authorList>
            <person name="Gilroy R."/>
            <person name="Ravi A."/>
            <person name="Getino M."/>
            <person name="Pursley I."/>
            <person name="Horton D.L."/>
            <person name="Alikhan N.F."/>
            <person name="Baker D."/>
            <person name="Gharbi K."/>
            <person name="Hall N."/>
            <person name="Watson M."/>
            <person name="Adriaenssens E.M."/>
            <person name="Foster-Nyarko E."/>
            <person name="Jarju S."/>
            <person name="Secka A."/>
            <person name="Antonio M."/>
            <person name="Oren A."/>
            <person name="Chaudhuri R.R."/>
            <person name="La Ragione R."/>
            <person name="Hildebrand F."/>
            <person name="Pallen M.J."/>
        </authorList>
    </citation>
    <scope>NUCLEOTIDE SEQUENCE</scope>
    <source>
        <strain evidence="3">CHK186-1790</strain>
    </source>
</reference>
<dbReference type="SUPFAM" id="SSF54001">
    <property type="entry name" value="Cysteine proteinases"/>
    <property type="match status" value="1"/>
</dbReference>
<dbReference type="PANTHER" id="PTHR46333">
    <property type="entry name" value="CYTOKINESIS PROTEIN 3"/>
    <property type="match status" value="1"/>
</dbReference>
<dbReference type="PANTHER" id="PTHR46333:SF2">
    <property type="entry name" value="CYTOKINESIS PROTEIN 3"/>
    <property type="match status" value="1"/>
</dbReference>
<dbReference type="InterPro" id="IPR002931">
    <property type="entry name" value="Transglutaminase-like"/>
</dbReference>
<dbReference type="InterPro" id="IPR038765">
    <property type="entry name" value="Papain-like_cys_pep_sf"/>
</dbReference>
<dbReference type="Pfam" id="PF01841">
    <property type="entry name" value="Transglut_core"/>
    <property type="match status" value="1"/>
</dbReference>
<feature type="chain" id="PRO_5038713471" description="Transglutaminase-like domain-containing protein" evidence="1">
    <location>
        <begin position="23"/>
        <end position="586"/>
    </location>
</feature>
<feature type="domain" description="Transglutaminase-like" evidence="2">
    <location>
        <begin position="195"/>
        <end position="286"/>
    </location>
</feature>
<dbReference type="InterPro" id="IPR052557">
    <property type="entry name" value="CAP/Cytokinesis_protein"/>
</dbReference>
<sequence length="586" mass="63861">MNWKVFAATGVLALGLILPTAAAVPEAESLPAETVPLVESKIPAEETGLPQQPEVVTAYGEAELFQAGSFIGPYTIPGEVQLMDSTEQELYDLILEGLDRMEAKIDISEAKIAVTASGGYIDSTCAGYQTFKTTYEKVVNDHPELYYVRGLSGASATSSGSSLYLTTVTPLYDTSYAYDRNTFNEKVDEIVAMAEGMTELEAVLFFHDHLVTTTAYSRPIPASPNPCYNAYGALVNGEAVCQGYALAYKLLLNRAGIECITVSSSILNHMWNAVQLSGDSNWYYVDVTWDDPTGDKLGQCRHNNFLLSETGLRGTNHTSNDWTFNPSNDASIKYESGWAFNGVDTALYRWEGGYYYIENQYINTNTISGAARLYYSPLKLTSTNQKLITTIDGGNFYTTEGVFSAIWLEGKAYCLGNFHGNIACIDLDTGVANVMEAVSNSQSSGLLHNAVNNTIEVWSDMDNNGDRELLSSFEIKSYPPEWDNTNKDTTAIVGTAWDGGTLQIGLVWAGDFDDAPLLLAAFYQKNGKLLAVRDITITDDLSRGLHVLTLESSEIPDGYTRASLFLLDGDGALKPLVQQTAISEAA</sequence>
<name>A0A9D2T199_9FIRM</name>
<reference evidence="3" key="2">
    <citation type="submission" date="2021-04" db="EMBL/GenBank/DDBJ databases">
        <authorList>
            <person name="Gilroy R."/>
        </authorList>
    </citation>
    <scope>NUCLEOTIDE SEQUENCE</scope>
    <source>
        <strain evidence="3">CHK186-1790</strain>
    </source>
</reference>
<dbReference type="GO" id="GO:0005737">
    <property type="term" value="C:cytoplasm"/>
    <property type="evidence" value="ECO:0007669"/>
    <property type="project" value="TreeGrafter"/>
</dbReference>
<evidence type="ECO:0000259" key="2">
    <source>
        <dbReference type="Pfam" id="PF01841"/>
    </source>
</evidence>
<evidence type="ECO:0000313" key="3">
    <source>
        <dbReference type="EMBL" id="HJC41716.1"/>
    </source>
</evidence>
<evidence type="ECO:0000313" key="4">
    <source>
        <dbReference type="Proteomes" id="UP000823882"/>
    </source>
</evidence>
<evidence type="ECO:0000256" key="1">
    <source>
        <dbReference type="SAM" id="SignalP"/>
    </source>
</evidence>
<keyword evidence="1" id="KW-0732">Signal</keyword>
<proteinExistence type="predicted"/>
<dbReference type="Gene3D" id="3.10.620.30">
    <property type="match status" value="1"/>
</dbReference>
<feature type="signal peptide" evidence="1">
    <location>
        <begin position="1"/>
        <end position="22"/>
    </location>
</feature>
<comment type="caution">
    <text evidence="3">The sequence shown here is derived from an EMBL/GenBank/DDBJ whole genome shotgun (WGS) entry which is preliminary data.</text>
</comment>